<keyword evidence="3" id="KW-1185">Reference proteome</keyword>
<accession>A0AA39P1X8</accession>
<evidence type="ECO:0000313" key="3">
    <source>
        <dbReference type="Proteomes" id="UP001175227"/>
    </source>
</evidence>
<protein>
    <recommendedName>
        <fullName evidence="4">Secreted protein</fullName>
    </recommendedName>
</protein>
<gene>
    <name evidence="2" type="ORF">IW261DRAFT_1491782</name>
</gene>
<comment type="caution">
    <text evidence="2">The sequence shown here is derived from an EMBL/GenBank/DDBJ whole genome shotgun (WGS) entry which is preliminary data.</text>
</comment>
<organism evidence="2 3">
    <name type="scientific">Armillaria novae-zelandiae</name>
    <dbReference type="NCBI Taxonomy" id="153914"/>
    <lineage>
        <taxon>Eukaryota</taxon>
        <taxon>Fungi</taxon>
        <taxon>Dikarya</taxon>
        <taxon>Basidiomycota</taxon>
        <taxon>Agaricomycotina</taxon>
        <taxon>Agaricomycetes</taxon>
        <taxon>Agaricomycetidae</taxon>
        <taxon>Agaricales</taxon>
        <taxon>Marasmiineae</taxon>
        <taxon>Physalacriaceae</taxon>
        <taxon>Armillaria</taxon>
    </lineage>
</organism>
<proteinExistence type="predicted"/>
<name>A0AA39P1X8_9AGAR</name>
<dbReference type="AlphaFoldDB" id="A0AA39P1X8"/>
<dbReference type="Proteomes" id="UP001175227">
    <property type="component" value="Unassembled WGS sequence"/>
</dbReference>
<keyword evidence="1" id="KW-0732">Signal</keyword>
<feature type="signal peptide" evidence="1">
    <location>
        <begin position="1"/>
        <end position="28"/>
    </location>
</feature>
<sequence length="81" mass="8929">MLSFRSNLYLTFLAMSQLCPTWLPSLLSQYCTIFAYSTSPSPCQGSCLTLRVVGKVSQGAPPVHFLLFRASLQPPLAFITL</sequence>
<evidence type="ECO:0008006" key="4">
    <source>
        <dbReference type="Google" id="ProtNLM"/>
    </source>
</evidence>
<evidence type="ECO:0000256" key="1">
    <source>
        <dbReference type="SAM" id="SignalP"/>
    </source>
</evidence>
<feature type="chain" id="PRO_5041462840" description="Secreted protein" evidence="1">
    <location>
        <begin position="29"/>
        <end position="81"/>
    </location>
</feature>
<evidence type="ECO:0000313" key="2">
    <source>
        <dbReference type="EMBL" id="KAK0476065.1"/>
    </source>
</evidence>
<reference evidence="2" key="1">
    <citation type="submission" date="2023-06" db="EMBL/GenBank/DDBJ databases">
        <authorList>
            <consortium name="Lawrence Berkeley National Laboratory"/>
            <person name="Ahrendt S."/>
            <person name="Sahu N."/>
            <person name="Indic B."/>
            <person name="Wong-Bajracharya J."/>
            <person name="Merenyi Z."/>
            <person name="Ke H.-M."/>
            <person name="Monk M."/>
            <person name="Kocsube S."/>
            <person name="Drula E."/>
            <person name="Lipzen A."/>
            <person name="Balint B."/>
            <person name="Henrissat B."/>
            <person name="Andreopoulos B."/>
            <person name="Martin F.M."/>
            <person name="Harder C.B."/>
            <person name="Rigling D."/>
            <person name="Ford K.L."/>
            <person name="Foster G.D."/>
            <person name="Pangilinan J."/>
            <person name="Papanicolaou A."/>
            <person name="Barry K."/>
            <person name="LaButti K."/>
            <person name="Viragh M."/>
            <person name="Koriabine M."/>
            <person name="Yan M."/>
            <person name="Riley R."/>
            <person name="Champramary S."/>
            <person name="Plett K.L."/>
            <person name="Tsai I.J."/>
            <person name="Slot J."/>
            <person name="Sipos G."/>
            <person name="Plett J."/>
            <person name="Nagy L.G."/>
            <person name="Grigoriev I.V."/>
        </authorList>
    </citation>
    <scope>NUCLEOTIDE SEQUENCE</scope>
    <source>
        <strain evidence="2">ICMP 16352</strain>
    </source>
</reference>
<dbReference type="EMBL" id="JAUEPR010000021">
    <property type="protein sequence ID" value="KAK0476065.1"/>
    <property type="molecule type" value="Genomic_DNA"/>
</dbReference>